<keyword evidence="2" id="KW-1185">Reference proteome</keyword>
<reference evidence="1 2" key="1">
    <citation type="submission" date="2022-04" db="EMBL/GenBank/DDBJ databases">
        <title>Human microbiome associated bacterial genomes.</title>
        <authorList>
            <person name="Sandstrom S."/>
            <person name="Salamzade R."/>
            <person name="Kalan L.R."/>
        </authorList>
    </citation>
    <scope>NUCLEOTIDE SEQUENCE [LARGE SCALE GENOMIC DNA]</scope>
    <source>
        <strain evidence="2">p3-SID767</strain>
    </source>
</reference>
<sequence>MKVRVLREIVSDDPVERAYMLLDDDGEIIETLEIDETGLLVRVCGIATLREPRTAEYLDRVRKLMDDEAEHWAYGEARRRAESLEFSRGQLRVQIEFEDVSLVRESTQS</sequence>
<proteinExistence type="predicted"/>
<dbReference type="RefSeq" id="WP_260073494.1">
    <property type="nucleotide sequence ID" value="NZ_JALXMO010000031.1"/>
</dbReference>
<dbReference type="Proteomes" id="UP001205046">
    <property type="component" value="Unassembled WGS sequence"/>
</dbReference>
<evidence type="ECO:0000313" key="2">
    <source>
        <dbReference type="Proteomes" id="UP001205046"/>
    </source>
</evidence>
<dbReference type="EMBL" id="JALXMO010000031">
    <property type="protein sequence ID" value="MCT1607600.1"/>
    <property type="molecule type" value="Genomic_DNA"/>
</dbReference>
<comment type="caution">
    <text evidence="1">The sequence shown here is derived from an EMBL/GenBank/DDBJ whole genome shotgun (WGS) entry which is preliminary data.</text>
</comment>
<evidence type="ECO:0000313" key="1">
    <source>
        <dbReference type="EMBL" id="MCT1607600.1"/>
    </source>
</evidence>
<name>A0ABT2HSC7_9MICC</name>
<organism evidence="1 2">
    <name type="scientific">Nesterenkonia massiliensis</name>
    <dbReference type="NCBI Taxonomy" id="1232429"/>
    <lineage>
        <taxon>Bacteria</taxon>
        <taxon>Bacillati</taxon>
        <taxon>Actinomycetota</taxon>
        <taxon>Actinomycetes</taxon>
        <taxon>Micrococcales</taxon>
        <taxon>Micrococcaceae</taxon>
        <taxon>Nesterenkonia</taxon>
    </lineage>
</organism>
<protein>
    <submittedName>
        <fullName evidence="1">Uncharacterized protein</fullName>
    </submittedName>
</protein>
<accession>A0ABT2HSC7</accession>
<gene>
    <name evidence="1" type="ORF">M3B43_09760</name>
</gene>